<feature type="compositionally biased region" description="Gly residues" evidence="12">
    <location>
        <begin position="335"/>
        <end position="346"/>
    </location>
</feature>
<feature type="transmembrane region" description="Helical" evidence="13">
    <location>
        <begin position="605"/>
        <end position="630"/>
    </location>
</feature>
<evidence type="ECO:0000259" key="16">
    <source>
        <dbReference type="PROSITE" id="PS51104"/>
    </source>
</evidence>
<dbReference type="Gene3D" id="3.40.930.10">
    <property type="entry name" value="Mannitol-specific EII, Chain A"/>
    <property type="match status" value="1"/>
</dbReference>
<dbReference type="InterPro" id="IPR003501">
    <property type="entry name" value="PTS_EIIB_2/3"/>
</dbReference>
<feature type="transmembrane region" description="Helical" evidence="13">
    <location>
        <begin position="422"/>
        <end position="451"/>
    </location>
</feature>
<dbReference type="InterPro" id="IPR050864">
    <property type="entry name" value="Bacterial_PTS_Sugar_Transport"/>
</dbReference>
<dbReference type="CDD" id="cd00211">
    <property type="entry name" value="PTS_IIA_fru"/>
    <property type="match status" value="1"/>
</dbReference>
<dbReference type="InterPro" id="IPR013011">
    <property type="entry name" value="PTS_EIIB_2"/>
</dbReference>
<feature type="transmembrane region" description="Helical" evidence="13">
    <location>
        <begin position="665"/>
        <end position="683"/>
    </location>
</feature>
<name>A0ABU5KGA7_9ACTN</name>
<protein>
    <submittedName>
        <fullName evidence="17">Fructose-specific PTS transporter subunit EIIC</fullName>
    </submittedName>
</protein>
<evidence type="ECO:0000256" key="12">
    <source>
        <dbReference type="SAM" id="MobiDB-lite"/>
    </source>
</evidence>
<evidence type="ECO:0000256" key="8">
    <source>
        <dbReference type="ARBA" id="ARBA00022692"/>
    </source>
</evidence>
<evidence type="ECO:0000259" key="15">
    <source>
        <dbReference type="PROSITE" id="PS51099"/>
    </source>
</evidence>
<comment type="subcellular location">
    <subcellularLocation>
        <location evidence="1">Cell inner membrane</location>
        <topology evidence="1">Multi-pass membrane protein</topology>
    </subcellularLocation>
</comment>
<dbReference type="InterPro" id="IPR013014">
    <property type="entry name" value="PTS_EIIC_2"/>
</dbReference>
<keyword evidence="18" id="KW-1185">Reference proteome</keyword>
<evidence type="ECO:0000313" key="18">
    <source>
        <dbReference type="Proteomes" id="UP001291999"/>
    </source>
</evidence>
<reference evidence="17 18" key="1">
    <citation type="submission" date="2023-11" db="EMBL/GenBank/DDBJ databases">
        <title>Novel species in genus Nocardioides.</title>
        <authorList>
            <person name="Zhou H."/>
        </authorList>
    </citation>
    <scope>NUCLEOTIDE SEQUENCE [LARGE SCALE GENOMIC DNA]</scope>
    <source>
        <strain evidence="17 18">S-58</strain>
    </source>
</reference>
<keyword evidence="9" id="KW-0418">Kinase</keyword>
<proteinExistence type="predicted"/>
<dbReference type="InterPro" id="IPR016152">
    <property type="entry name" value="PTrfase/Anion_transptr"/>
</dbReference>
<feature type="transmembrane region" description="Helical" evidence="13">
    <location>
        <begin position="458"/>
        <end position="477"/>
    </location>
</feature>
<sequence length="737" mass="73451">MTDLITTDLVRLGAGWGADKHEVIRALAAVVDDAGRATSRDQLIEDAFARESTSSTGLPGGIAIPHCRTAGVETPTLAFARLDPPVDFGAKDGPADLAFLIAAPAGGDADHLTILTKLARALVKPAFTDSLRSAGSAEEVVDLITHEIGETAPVAKKTPAPASGTPSGAAEPGGGETRAPGQAVADATGSTPPATSDGAPATSAGTSAGTSAAAATAPASDGMPTLVAVTACPTGIAHTYMAAEALEAAAERAGVQLEVETQGSAGATPLAPATIAAAGAVIFAVDVGVRDRSRFAGKPMVTSSVKRPIDDADAMIAEALRYAADPSASPRVEGAAGGGSSEGTGATGQESWGGRTRRVLMTGVSYMIPFVAAGGLMIALGFLFGGYEIVGPAQEILLENSFTNLPDPSALGLDHALFDSGFFAYIGALLLIIGQTAFAFFIPALAGYIAYAIADRPGIAPGFVMGGLASNVIGVSGDSAYPATGFLGAIVGGVLAGVIAHWIAGRKVPAWARGLMPVLVIPLVTSVVAGFLMLVVLGRPIAWLMGQLEDGLSSLSGGSAVLLGVILGLMMAFDMGGPLNKVAYSFAAAGVGGAALSGDAPELRIMAAVMLAGMVPPIALALATVIRPSLFSIPERENGKAGWLLGASFITEGAIPFAAADPLRVIPSIMAGSAVTGGLAMAMDVSVRAPHGGIFVLFAVDGVLGYLIALAAGVAVGAALVIVLKSLGRPSPDVATV</sequence>
<evidence type="ECO:0000256" key="1">
    <source>
        <dbReference type="ARBA" id="ARBA00004429"/>
    </source>
</evidence>
<feature type="transmembrane region" description="Helical" evidence="13">
    <location>
        <begin position="364"/>
        <end position="384"/>
    </location>
</feature>
<feature type="domain" description="PTS EIIB type-2" evidence="15">
    <location>
        <begin position="226"/>
        <end position="321"/>
    </location>
</feature>
<organism evidence="17 18">
    <name type="scientific">Nocardioides renjunii</name>
    <dbReference type="NCBI Taxonomy" id="3095075"/>
    <lineage>
        <taxon>Bacteria</taxon>
        <taxon>Bacillati</taxon>
        <taxon>Actinomycetota</taxon>
        <taxon>Actinomycetes</taxon>
        <taxon>Propionibacteriales</taxon>
        <taxon>Nocardioidaceae</taxon>
        <taxon>Nocardioides</taxon>
    </lineage>
</organism>
<keyword evidence="8 13" id="KW-0812">Transmembrane</keyword>
<dbReference type="Gene3D" id="3.40.50.2300">
    <property type="match status" value="1"/>
</dbReference>
<evidence type="ECO:0000256" key="6">
    <source>
        <dbReference type="ARBA" id="ARBA00022679"/>
    </source>
</evidence>
<dbReference type="PANTHER" id="PTHR30505">
    <property type="entry name" value="FRUCTOSE-LIKE PERMEASE"/>
    <property type="match status" value="1"/>
</dbReference>
<dbReference type="InterPro" id="IPR006327">
    <property type="entry name" value="PTS_IIC_fruc"/>
</dbReference>
<evidence type="ECO:0000256" key="7">
    <source>
        <dbReference type="ARBA" id="ARBA00022683"/>
    </source>
</evidence>
<evidence type="ECO:0000256" key="10">
    <source>
        <dbReference type="ARBA" id="ARBA00022989"/>
    </source>
</evidence>
<dbReference type="InterPro" id="IPR036095">
    <property type="entry name" value="PTS_EIIB-like_sf"/>
</dbReference>
<dbReference type="RefSeq" id="WP_322425525.1">
    <property type="nucleotide sequence ID" value="NZ_CP141058.1"/>
</dbReference>
<feature type="region of interest" description="Disordered" evidence="12">
    <location>
        <begin position="328"/>
        <end position="351"/>
    </location>
</feature>
<feature type="region of interest" description="Disordered" evidence="12">
    <location>
        <begin position="151"/>
        <end position="207"/>
    </location>
</feature>
<dbReference type="EMBL" id="JAXQPW010000007">
    <property type="protein sequence ID" value="MDZ5663878.1"/>
    <property type="molecule type" value="Genomic_DNA"/>
</dbReference>
<dbReference type="InterPro" id="IPR003353">
    <property type="entry name" value="PTS_IIB_fruc"/>
</dbReference>
<evidence type="ECO:0000256" key="2">
    <source>
        <dbReference type="ARBA" id="ARBA00022448"/>
    </source>
</evidence>
<evidence type="ECO:0000313" key="17">
    <source>
        <dbReference type="EMBL" id="MDZ5663878.1"/>
    </source>
</evidence>
<dbReference type="PROSITE" id="PS51094">
    <property type="entry name" value="PTS_EIIA_TYPE_2"/>
    <property type="match status" value="1"/>
</dbReference>
<comment type="caution">
    <text evidence="17">The sequence shown here is derived from an EMBL/GenBank/DDBJ whole genome shotgun (WGS) entry which is preliminary data.</text>
</comment>
<accession>A0ABU5KGA7</accession>
<feature type="domain" description="PTS EIIA type-2" evidence="14">
    <location>
        <begin position="3"/>
        <end position="147"/>
    </location>
</feature>
<evidence type="ECO:0000256" key="5">
    <source>
        <dbReference type="ARBA" id="ARBA00022597"/>
    </source>
</evidence>
<dbReference type="SUPFAM" id="SSF55804">
    <property type="entry name" value="Phoshotransferase/anion transport protein"/>
    <property type="match status" value="1"/>
</dbReference>
<keyword evidence="3" id="KW-1003">Cell membrane</keyword>
<dbReference type="NCBIfam" id="TIGR01427">
    <property type="entry name" value="PTS_IIC_fructo"/>
    <property type="match status" value="1"/>
</dbReference>
<dbReference type="CDD" id="cd05569">
    <property type="entry name" value="PTS_IIB_fructose"/>
    <property type="match status" value="1"/>
</dbReference>
<dbReference type="Pfam" id="PF00359">
    <property type="entry name" value="PTS_EIIA_2"/>
    <property type="match status" value="1"/>
</dbReference>
<evidence type="ECO:0000256" key="11">
    <source>
        <dbReference type="ARBA" id="ARBA00023136"/>
    </source>
</evidence>
<dbReference type="SUPFAM" id="SSF52794">
    <property type="entry name" value="PTS system IIB component-like"/>
    <property type="match status" value="1"/>
</dbReference>
<evidence type="ECO:0000256" key="13">
    <source>
        <dbReference type="SAM" id="Phobius"/>
    </source>
</evidence>
<feature type="domain" description="PTS EIIC type-2" evidence="16">
    <location>
        <begin position="356"/>
        <end position="734"/>
    </location>
</feature>
<dbReference type="Proteomes" id="UP001291999">
    <property type="component" value="Unassembled WGS sequence"/>
</dbReference>
<keyword evidence="6" id="KW-0808">Transferase</keyword>
<keyword evidence="4" id="KW-0597">Phosphoprotein</keyword>
<keyword evidence="7" id="KW-0598">Phosphotransferase system</keyword>
<dbReference type="Pfam" id="PF02302">
    <property type="entry name" value="PTS_IIB"/>
    <property type="match status" value="1"/>
</dbReference>
<feature type="transmembrane region" description="Helical" evidence="13">
    <location>
        <begin position="483"/>
        <end position="503"/>
    </location>
</feature>
<keyword evidence="10 13" id="KW-1133">Transmembrane helix</keyword>
<evidence type="ECO:0000256" key="9">
    <source>
        <dbReference type="ARBA" id="ARBA00022777"/>
    </source>
</evidence>
<gene>
    <name evidence="17" type="ORF">SFC79_19025</name>
</gene>
<dbReference type="NCBIfam" id="TIGR00829">
    <property type="entry name" value="FRU"/>
    <property type="match status" value="1"/>
</dbReference>
<evidence type="ECO:0000256" key="4">
    <source>
        <dbReference type="ARBA" id="ARBA00022553"/>
    </source>
</evidence>
<evidence type="ECO:0000259" key="14">
    <source>
        <dbReference type="PROSITE" id="PS51094"/>
    </source>
</evidence>
<dbReference type="InterPro" id="IPR002178">
    <property type="entry name" value="PTS_EIIA_type-2_dom"/>
</dbReference>
<dbReference type="PROSITE" id="PS51099">
    <property type="entry name" value="PTS_EIIB_TYPE_2"/>
    <property type="match status" value="1"/>
</dbReference>
<feature type="transmembrane region" description="Helical" evidence="13">
    <location>
        <begin position="515"/>
        <end position="537"/>
    </location>
</feature>
<feature type="transmembrane region" description="Helical" evidence="13">
    <location>
        <begin position="557"/>
        <end position="575"/>
    </location>
</feature>
<keyword evidence="11 13" id="KW-0472">Membrane</keyword>
<keyword evidence="5" id="KW-0762">Sugar transport</keyword>
<feature type="compositionally biased region" description="Low complexity" evidence="12">
    <location>
        <begin position="151"/>
        <end position="170"/>
    </location>
</feature>
<dbReference type="PROSITE" id="PS51104">
    <property type="entry name" value="PTS_EIIC_TYPE_2"/>
    <property type="match status" value="1"/>
</dbReference>
<keyword evidence="2" id="KW-0813">Transport</keyword>
<evidence type="ECO:0000256" key="3">
    <source>
        <dbReference type="ARBA" id="ARBA00022475"/>
    </source>
</evidence>
<feature type="transmembrane region" description="Helical" evidence="13">
    <location>
        <begin position="695"/>
        <end position="724"/>
    </location>
</feature>
<dbReference type="PANTHER" id="PTHR30505:SF0">
    <property type="entry name" value="FRUCTOSE-LIKE PTS SYSTEM EIIBC COMPONENT-RELATED"/>
    <property type="match status" value="1"/>
</dbReference>
<feature type="compositionally biased region" description="Low complexity" evidence="12">
    <location>
        <begin position="190"/>
        <end position="207"/>
    </location>
</feature>